<evidence type="ECO:0000256" key="4">
    <source>
        <dbReference type="ARBA" id="ARBA00022989"/>
    </source>
</evidence>
<dbReference type="PANTHER" id="PTHR21212">
    <property type="entry name" value="BERNARDINELLI-SEIP CONGENITAL LIPODYSTROPHY 2 HOMOLOG BSCL2 PROTEIN"/>
    <property type="match status" value="1"/>
</dbReference>
<keyword evidence="3" id="KW-0256">Endoplasmic reticulum</keyword>
<keyword evidence="4 7" id="KW-1133">Transmembrane helix</keyword>
<evidence type="ECO:0000256" key="6">
    <source>
        <dbReference type="ARBA" id="ARBA00023136"/>
    </source>
</evidence>
<accession>A0A0A9HXG8</accession>
<dbReference type="PANTHER" id="PTHR21212:SF5">
    <property type="entry name" value="SEIPIN-1"/>
    <property type="match status" value="1"/>
</dbReference>
<evidence type="ECO:0000256" key="3">
    <source>
        <dbReference type="ARBA" id="ARBA00022824"/>
    </source>
</evidence>
<dbReference type="Pfam" id="PF06775">
    <property type="entry name" value="Seipin"/>
    <property type="match status" value="1"/>
</dbReference>
<dbReference type="CDD" id="cd23995">
    <property type="entry name" value="Seipin_BSCL2_like"/>
    <property type="match status" value="1"/>
</dbReference>
<keyword evidence="5" id="KW-0443">Lipid metabolism</keyword>
<dbReference type="InterPro" id="IPR009617">
    <property type="entry name" value="Seipin"/>
</dbReference>
<keyword evidence="6 7" id="KW-0472">Membrane</keyword>
<dbReference type="GO" id="GO:0140042">
    <property type="term" value="P:lipid droplet formation"/>
    <property type="evidence" value="ECO:0007669"/>
    <property type="project" value="UniProtKB-ARBA"/>
</dbReference>
<organism evidence="8">
    <name type="scientific">Arundo donax</name>
    <name type="common">Giant reed</name>
    <name type="synonym">Donax arundinaceus</name>
    <dbReference type="NCBI Taxonomy" id="35708"/>
    <lineage>
        <taxon>Eukaryota</taxon>
        <taxon>Viridiplantae</taxon>
        <taxon>Streptophyta</taxon>
        <taxon>Embryophyta</taxon>
        <taxon>Tracheophyta</taxon>
        <taxon>Spermatophyta</taxon>
        <taxon>Magnoliopsida</taxon>
        <taxon>Liliopsida</taxon>
        <taxon>Poales</taxon>
        <taxon>Poaceae</taxon>
        <taxon>PACMAD clade</taxon>
        <taxon>Arundinoideae</taxon>
        <taxon>Arundineae</taxon>
        <taxon>Arundo</taxon>
    </lineage>
</organism>
<sequence length="192" mass="21731">MASATQPYMLRYKSTPVRLAQSALMCVPLTLGIRSESQIATLEVLRYREGHGRHKRTGLIRILLQPRAATLQLPQVYKAEVIVQTTLPWTKSLARSLKWTLCVWVSFFVFVVLVVLAICWVWLLAVSARNRRSSELQVNGKAVSDLGTGDIGENPSKELSGGDIVKWKERRSKRKSTISNTITWRQRGARVR</sequence>
<evidence type="ECO:0000256" key="7">
    <source>
        <dbReference type="SAM" id="Phobius"/>
    </source>
</evidence>
<comment type="subcellular location">
    <subcellularLocation>
        <location evidence="1">Endoplasmic reticulum membrane</location>
        <topology evidence="1">Multi-pass membrane protein</topology>
    </subcellularLocation>
</comment>
<keyword evidence="2 7" id="KW-0812">Transmembrane</keyword>
<dbReference type="EMBL" id="GBRH01158335">
    <property type="protein sequence ID" value="JAE39561.1"/>
    <property type="molecule type" value="Transcribed_RNA"/>
</dbReference>
<evidence type="ECO:0000313" key="8">
    <source>
        <dbReference type="EMBL" id="JAE39561.1"/>
    </source>
</evidence>
<reference evidence="8" key="1">
    <citation type="submission" date="2014-09" db="EMBL/GenBank/DDBJ databases">
        <authorList>
            <person name="Magalhaes I.L.F."/>
            <person name="Oliveira U."/>
            <person name="Santos F.R."/>
            <person name="Vidigal T.H.D.A."/>
            <person name="Brescovit A.D."/>
            <person name="Santos A.J."/>
        </authorList>
    </citation>
    <scope>NUCLEOTIDE SEQUENCE</scope>
    <source>
        <tissue evidence="8">Shoot tissue taken approximately 20 cm above the soil surface</tissue>
    </source>
</reference>
<reference evidence="8" key="2">
    <citation type="journal article" date="2015" name="Data Brief">
        <title>Shoot transcriptome of the giant reed, Arundo donax.</title>
        <authorList>
            <person name="Barrero R.A."/>
            <person name="Guerrero F.D."/>
            <person name="Moolhuijzen P."/>
            <person name="Goolsby J.A."/>
            <person name="Tidwell J."/>
            <person name="Bellgard S.E."/>
            <person name="Bellgard M.I."/>
        </authorList>
    </citation>
    <scope>NUCLEOTIDE SEQUENCE</scope>
    <source>
        <tissue evidence="8">Shoot tissue taken approximately 20 cm above the soil surface</tissue>
    </source>
</reference>
<feature type="transmembrane region" description="Helical" evidence="7">
    <location>
        <begin position="101"/>
        <end position="125"/>
    </location>
</feature>
<dbReference type="GO" id="GO:0005789">
    <property type="term" value="C:endoplasmic reticulum membrane"/>
    <property type="evidence" value="ECO:0007669"/>
    <property type="project" value="UniProtKB-SubCell"/>
</dbReference>
<proteinExistence type="predicted"/>
<evidence type="ECO:0000256" key="2">
    <source>
        <dbReference type="ARBA" id="ARBA00022692"/>
    </source>
</evidence>
<protein>
    <submittedName>
        <fullName evidence="8">Uncharacterized protein</fullName>
    </submittedName>
</protein>
<evidence type="ECO:0000256" key="5">
    <source>
        <dbReference type="ARBA" id="ARBA00023098"/>
    </source>
</evidence>
<name>A0A0A9HXG8_ARUDO</name>
<evidence type="ECO:0000256" key="1">
    <source>
        <dbReference type="ARBA" id="ARBA00004477"/>
    </source>
</evidence>
<dbReference type="GO" id="GO:0006629">
    <property type="term" value="P:lipid metabolic process"/>
    <property type="evidence" value="ECO:0007669"/>
    <property type="project" value="UniProtKB-KW"/>
</dbReference>
<dbReference type="AlphaFoldDB" id="A0A0A9HXG8"/>